<dbReference type="EMBL" id="MCGR01000015">
    <property type="protein sequence ID" value="ORY85986.1"/>
    <property type="molecule type" value="Genomic_DNA"/>
</dbReference>
<dbReference type="InParanoid" id="A0A1Y2FS30"/>
<accession>A0A1Y2FS30</accession>
<gene>
    <name evidence="1" type="ORF">BCR35DRAFT_302617</name>
</gene>
<dbReference type="SUPFAM" id="SSF48576">
    <property type="entry name" value="Terpenoid synthases"/>
    <property type="match status" value="1"/>
</dbReference>
<name>A0A1Y2FS30_9BASI</name>
<proteinExistence type="predicted"/>
<comment type="caution">
    <text evidence="1">The sequence shown here is derived from an EMBL/GenBank/DDBJ whole genome shotgun (WGS) entry which is preliminary data.</text>
</comment>
<dbReference type="AlphaFoldDB" id="A0A1Y2FS30"/>
<reference evidence="1 2" key="1">
    <citation type="submission" date="2016-07" db="EMBL/GenBank/DDBJ databases">
        <title>Pervasive Adenine N6-methylation of Active Genes in Fungi.</title>
        <authorList>
            <consortium name="DOE Joint Genome Institute"/>
            <person name="Mondo S.J."/>
            <person name="Dannebaum R.O."/>
            <person name="Kuo R.C."/>
            <person name="Labutti K."/>
            <person name="Haridas S."/>
            <person name="Kuo A."/>
            <person name="Salamov A."/>
            <person name="Ahrendt S.R."/>
            <person name="Lipzen A."/>
            <person name="Sullivan W."/>
            <person name="Andreopoulos W.B."/>
            <person name="Clum A."/>
            <person name="Lindquist E."/>
            <person name="Daum C."/>
            <person name="Ramamoorthy G.K."/>
            <person name="Gryganskyi A."/>
            <person name="Culley D."/>
            <person name="Magnuson J.K."/>
            <person name="James T.Y."/>
            <person name="O'Malley M.A."/>
            <person name="Stajich J.E."/>
            <person name="Spatafora J.W."/>
            <person name="Visel A."/>
            <person name="Grigoriev I.V."/>
        </authorList>
    </citation>
    <scope>NUCLEOTIDE SEQUENCE [LARGE SCALE GENOMIC DNA]</scope>
    <source>
        <strain evidence="1 2">62-1032</strain>
    </source>
</reference>
<dbReference type="InterPro" id="IPR002060">
    <property type="entry name" value="Squ/phyt_synthse"/>
</dbReference>
<dbReference type="OrthoDB" id="270318at2759"/>
<organism evidence="1 2">
    <name type="scientific">Leucosporidium creatinivorum</name>
    <dbReference type="NCBI Taxonomy" id="106004"/>
    <lineage>
        <taxon>Eukaryota</taxon>
        <taxon>Fungi</taxon>
        <taxon>Dikarya</taxon>
        <taxon>Basidiomycota</taxon>
        <taxon>Pucciniomycotina</taxon>
        <taxon>Microbotryomycetes</taxon>
        <taxon>Leucosporidiales</taxon>
        <taxon>Leucosporidium</taxon>
    </lineage>
</organism>
<dbReference type="Gene3D" id="1.10.600.10">
    <property type="entry name" value="Farnesyl Diphosphate Synthase"/>
    <property type="match status" value="1"/>
</dbReference>
<sequence length="325" mass="36300">MRPSSLLRSAAAAGDAHSYAKSLSYATTLVRKFDSDAIYPSHFYPAASRPAYLALKAFNVELATIDDNVSNPMVGRMRYQWWRDAVKGVFESRPPPHPLCTLLSTLPQRPQLSSYHFTRLINAREQHFLNPSFHNLQDLADYSAGTQASLLYLLLQATSPPRVGGAGELLAHAKPFEHKGDEHPRMESRQLHLAVASTIAILLRSIPHHATKRINVIPAVIAARHNLREESLFRQGPNAEGLRECVATMVGIAEAELRTARGCFDGTTGVPERAVPVFASATSARSFLTRLSSDKVAFDVFNGDLQKRYWKYPFQVWGDVRYKRF</sequence>
<evidence type="ECO:0000313" key="1">
    <source>
        <dbReference type="EMBL" id="ORY85986.1"/>
    </source>
</evidence>
<dbReference type="InterPro" id="IPR008949">
    <property type="entry name" value="Isoprenoid_synthase_dom_sf"/>
</dbReference>
<evidence type="ECO:0000313" key="2">
    <source>
        <dbReference type="Proteomes" id="UP000193467"/>
    </source>
</evidence>
<dbReference type="STRING" id="106004.A0A1Y2FS30"/>
<dbReference type="Proteomes" id="UP000193467">
    <property type="component" value="Unassembled WGS sequence"/>
</dbReference>
<keyword evidence="2" id="KW-1185">Reference proteome</keyword>
<dbReference type="Pfam" id="PF00494">
    <property type="entry name" value="SQS_PSY"/>
    <property type="match status" value="1"/>
</dbReference>
<protein>
    <submittedName>
        <fullName evidence="1">Squalene/phytoene synthase</fullName>
    </submittedName>
</protein>